<evidence type="ECO:0000256" key="1">
    <source>
        <dbReference type="ARBA" id="ARBA00001946"/>
    </source>
</evidence>
<keyword evidence="12" id="KW-0997">Cell inner membrane</keyword>
<dbReference type="EC" id="2.7.1.180" evidence="2 11"/>
<comment type="catalytic activity">
    <reaction evidence="10 11 12">
        <text>L-threonyl-[protein] + FAD = FMN-L-threonyl-[protein] + AMP + H(+)</text>
        <dbReference type="Rhea" id="RHEA:36847"/>
        <dbReference type="Rhea" id="RHEA-COMP:11060"/>
        <dbReference type="Rhea" id="RHEA-COMP:11061"/>
        <dbReference type="ChEBI" id="CHEBI:15378"/>
        <dbReference type="ChEBI" id="CHEBI:30013"/>
        <dbReference type="ChEBI" id="CHEBI:57692"/>
        <dbReference type="ChEBI" id="CHEBI:74257"/>
        <dbReference type="ChEBI" id="CHEBI:456215"/>
        <dbReference type="EC" id="2.7.1.180"/>
    </reaction>
</comment>
<keyword evidence="12" id="KW-0472">Membrane</keyword>
<evidence type="ECO:0000256" key="2">
    <source>
        <dbReference type="ARBA" id="ARBA00011955"/>
    </source>
</evidence>
<comment type="similarity">
    <text evidence="11 12">Belongs to the ApbE family.</text>
</comment>
<evidence type="ECO:0000256" key="8">
    <source>
        <dbReference type="ARBA" id="ARBA00022842"/>
    </source>
</evidence>
<dbReference type="RefSeq" id="WP_377774735.1">
    <property type="nucleotide sequence ID" value="NZ_JBHUHO010000040.1"/>
</dbReference>
<evidence type="ECO:0000256" key="12">
    <source>
        <dbReference type="RuleBase" id="RU363002"/>
    </source>
</evidence>
<dbReference type="PROSITE" id="PS51257">
    <property type="entry name" value="PROKAR_LIPOPROTEIN"/>
    <property type="match status" value="1"/>
</dbReference>
<keyword evidence="8 11" id="KW-0460">Magnesium</keyword>
<dbReference type="PANTHER" id="PTHR30040:SF2">
    <property type="entry name" value="FAD:PROTEIN FMN TRANSFERASE"/>
    <property type="match status" value="1"/>
</dbReference>
<dbReference type="EMBL" id="JBHUHO010000040">
    <property type="protein sequence ID" value="MFD2117502.1"/>
    <property type="molecule type" value="Genomic_DNA"/>
</dbReference>
<keyword evidence="12" id="KW-0449">Lipoprotein</keyword>
<keyword evidence="14" id="KW-1185">Reference proteome</keyword>
<dbReference type="PANTHER" id="PTHR30040">
    <property type="entry name" value="THIAMINE BIOSYNTHESIS LIPOPROTEIN APBE"/>
    <property type="match status" value="1"/>
</dbReference>
<evidence type="ECO:0000256" key="11">
    <source>
        <dbReference type="PIRNR" id="PIRNR006268"/>
    </source>
</evidence>
<feature type="signal peptide" evidence="12">
    <location>
        <begin position="1"/>
        <end position="23"/>
    </location>
</feature>
<evidence type="ECO:0000256" key="4">
    <source>
        <dbReference type="ARBA" id="ARBA00022630"/>
    </source>
</evidence>
<keyword evidence="12" id="KW-1003">Cell membrane</keyword>
<evidence type="ECO:0000313" key="13">
    <source>
        <dbReference type="EMBL" id="MFD2117502.1"/>
    </source>
</evidence>
<keyword evidence="6 11" id="KW-0479">Metal-binding</keyword>
<evidence type="ECO:0000256" key="5">
    <source>
        <dbReference type="ARBA" id="ARBA00022679"/>
    </source>
</evidence>
<comment type="function">
    <text evidence="12">Flavin transferase that catalyzes the transfer of the FMN moiety of FAD and its covalent binding to the hydroxyl group of a threonine residue in a target flavoprotein.</text>
</comment>
<dbReference type="Proteomes" id="UP001597362">
    <property type="component" value="Unassembled WGS sequence"/>
</dbReference>
<dbReference type="InterPro" id="IPR003374">
    <property type="entry name" value="ApbE-like_sf"/>
</dbReference>
<comment type="cofactor">
    <cofactor evidence="1 12">
        <name>Mg(2+)</name>
        <dbReference type="ChEBI" id="CHEBI:18420"/>
    </cofactor>
</comment>
<sequence length="351" mass="38701">MTLKKVRYLVMLICFMMVITGCASESNIAEEKKLPISENFFIFDTIVSIRVYDERVNEQHFTDMKQLLEEIDQKMNRMVEGSEVSEVNKQAGKAAVTVSEDTFLVIKTAKDYAEQSAGSFDPTIGPLVDLWAIGNGGTTVPERAKITAAQSLIDYNNLVLDENKLEIKLLEAGMTIDLGAIAKGYAADVIAAYLQEQGFESAIIDLGGNILAMGSKPGGQAWSIGVQSPEEKRGDHLGTLPVTNKTVVTSGVYERYFIENEQVYHHVLDRKTGFPVQNELASVTIVTENSMNADALSTATFVLGLKQGMAFIEQLDYAEAIFVTNDHQVYISTDLKDKFTLTNSNYSLAEF</sequence>
<evidence type="ECO:0000256" key="7">
    <source>
        <dbReference type="ARBA" id="ARBA00022827"/>
    </source>
</evidence>
<dbReference type="InterPro" id="IPR024932">
    <property type="entry name" value="ApbE"/>
</dbReference>
<proteinExistence type="inferred from homology"/>
<protein>
    <recommendedName>
        <fullName evidence="3 11">FAD:protein FMN transferase</fullName>
        <ecNumber evidence="2 11">2.7.1.180</ecNumber>
    </recommendedName>
    <alternativeName>
        <fullName evidence="9 11">Flavin transferase</fullName>
    </alternativeName>
</protein>
<name>A0ABW4YP45_9BACL</name>
<organism evidence="13 14">
    <name type="scientific">Paenibacillus yanchengensis</name>
    <dbReference type="NCBI Taxonomy" id="2035833"/>
    <lineage>
        <taxon>Bacteria</taxon>
        <taxon>Bacillati</taxon>
        <taxon>Bacillota</taxon>
        <taxon>Bacilli</taxon>
        <taxon>Bacillales</taxon>
        <taxon>Paenibacillaceae</taxon>
        <taxon>Paenibacillus</taxon>
    </lineage>
</organism>
<dbReference type="Gene3D" id="3.10.520.10">
    <property type="entry name" value="ApbE-like domains"/>
    <property type="match status" value="1"/>
</dbReference>
<dbReference type="SUPFAM" id="SSF143631">
    <property type="entry name" value="ApbE-like"/>
    <property type="match status" value="1"/>
</dbReference>
<evidence type="ECO:0000256" key="6">
    <source>
        <dbReference type="ARBA" id="ARBA00022723"/>
    </source>
</evidence>
<accession>A0ABW4YP45</accession>
<keyword evidence="5 11" id="KW-0808">Transferase</keyword>
<comment type="caution">
    <text evidence="13">The sequence shown here is derived from an EMBL/GenBank/DDBJ whole genome shotgun (WGS) entry which is preliminary data.</text>
</comment>
<reference evidence="14" key="1">
    <citation type="journal article" date="2019" name="Int. J. Syst. Evol. Microbiol.">
        <title>The Global Catalogue of Microorganisms (GCM) 10K type strain sequencing project: providing services to taxonomists for standard genome sequencing and annotation.</title>
        <authorList>
            <consortium name="The Broad Institute Genomics Platform"/>
            <consortium name="The Broad Institute Genome Sequencing Center for Infectious Disease"/>
            <person name="Wu L."/>
            <person name="Ma J."/>
        </authorList>
    </citation>
    <scope>NUCLEOTIDE SEQUENCE [LARGE SCALE GENOMIC DNA]</scope>
    <source>
        <strain evidence="14">GH52</strain>
    </source>
</reference>
<comment type="subcellular location">
    <subcellularLocation>
        <location evidence="12">Cell inner membrane</location>
        <topology evidence="12">Lipid-anchor</topology>
        <orientation evidence="12">Periplasmic side</orientation>
    </subcellularLocation>
</comment>
<evidence type="ECO:0000256" key="10">
    <source>
        <dbReference type="ARBA" id="ARBA00048540"/>
    </source>
</evidence>
<keyword evidence="4 11" id="KW-0285">Flavoprotein</keyword>
<keyword evidence="7 11" id="KW-0274">FAD</keyword>
<evidence type="ECO:0000313" key="14">
    <source>
        <dbReference type="Proteomes" id="UP001597362"/>
    </source>
</evidence>
<keyword evidence="12" id="KW-0732">Signal</keyword>
<feature type="chain" id="PRO_5044973499" description="FAD:protein FMN transferase" evidence="12">
    <location>
        <begin position="24"/>
        <end position="351"/>
    </location>
</feature>
<evidence type="ECO:0000256" key="3">
    <source>
        <dbReference type="ARBA" id="ARBA00016337"/>
    </source>
</evidence>
<dbReference type="Pfam" id="PF02424">
    <property type="entry name" value="ApbE"/>
    <property type="match status" value="1"/>
</dbReference>
<dbReference type="PIRSF" id="PIRSF006268">
    <property type="entry name" value="ApbE"/>
    <property type="match status" value="1"/>
</dbReference>
<dbReference type="GO" id="GO:0016740">
    <property type="term" value="F:transferase activity"/>
    <property type="evidence" value="ECO:0007669"/>
    <property type="project" value="UniProtKB-KW"/>
</dbReference>
<gene>
    <name evidence="13" type="ORF">ACFSJH_17360</name>
</gene>
<evidence type="ECO:0000256" key="9">
    <source>
        <dbReference type="ARBA" id="ARBA00031306"/>
    </source>
</evidence>